<dbReference type="PANTHER" id="PTHR10963">
    <property type="entry name" value="GLYCOSYL HYDROLASE-RELATED"/>
    <property type="match status" value="1"/>
</dbReference>
<feature type="compositionally biased region" description="Gly residues" evidence="1">
    <location>
        <begin position="188"/>
        <end position="205"/>
    </location>
</feature>
<dbReference type="EMBL" id="KN714767">
    <property type="protein sequence ID" value="KUI61123.1"/>
    <property type="molecule type" value="Genomic_DNA"/>
</dbReference>
<feature type="transmembrane region" description="Helical" evidence="2">
    <location>
        <begin position="67"/>
        <end position="86"/>
    </location>
</feature>
<keyword evidence="2" id="KW-0812">Transmembrane</keyword>
<keyword evidence="2" id="KW-0472">Membrane</keyword>
<dbReference type="GO" id="GO:0004553">
    <property type="term" value="F:hydrolase activity, hydrolyzing O-glycosyl compounds"/>
    <property type="evidence" value="ECO:0007669"/>
    <property type="project" value="InterPro"/>
</dbReference>
<feature type="region of interest" description="Disordered" evidence="1">
    <location>
        <begin position="1"/>
        <end position="30"/>
    </location>
</feature>
<evidence type="ECO:0000259" key="3">
    <source>
        <dbReference type="PROSITE" id="PS51762"/>
    </source>
</evidence>
<keyword evidence="5" id="KW-1185">Reference proteome</keyword>
<dbReference type="GO" id="GO:0009251">
    <property type="term" value="P:glucan catabolic process"/>
    <property type="evidence" value="ECO:0007669"/>
    <property type="project" value="TreeGrafter"/>
</dbReference>
<feature type="compositionally biased region" description="Basic and acidic residues" evidence="1">
    <location>
        <begin position="18"/>
        <end position="28"/>
    </location>
</feature>
<dbReference type="STRING" id="694573.A0A194VB75"/>
<dbReference type="Pfam" id="PF26113">
    <property type="entry name" value="GH16_XgeA"/>
    <property type="match status" value="2"/>
</dbReference>
<dbReference type="Proteomes" id="UP000078576">
    <property type="component" value="Unassembled WGS sequence"/>
</dbReference>
<gene>
    <name evidence="4" type="ORF">VP1G_08308</name>
</gene>
<dbReference type="InterPro" id="IPR013320">
    <property type="entry name" value="ConA-like_dom_sf"/>
</dbReference>
<evidence type="ECO:0000256" key="1">
    <source>
        <dbReference type="SAM" id="MobiDB-lite"/>
    </source>
</evidence>
<evidence type="ECO:0000313" key="5">
    <source>
        <dbReference type="Proteomes" id="UP000078576"/>
    </source>
</evidence>
<feature type="region of interest" description="Disordered" evidence="1">
    <location>
        <begin position="162"/>
        <end position="220"/>
    </location>
</feature>
<dbReference type="CDD" id="cd02181">
    <property type="entry name" value="GH16_fungal_Lam16A_glucanase"/>
    <property type="match status" value="1"/>
</dbReference>
<feature type="compositionally biased region" description="Low complexity" evidence="1">
    <location>
        <begin position="171"/>
        <end position="187"/>
    </location>
</feature>
<organism evidence="4 5">
    <name type="scientific">Cytospora mali</name>
    <name type="common">Apple Valsa canker fungus</name>
    <name type="synonym">Valsa mali</name>
    <dbReference type="NCBI Taxonomy" id="578113"/>
    <lineage>
        <taxon>Eukaryota</taxon>
        <taxon>Fungi</taxon>
        <taxon>Dikarya</taxon>
        <taxon>Ascomycota</taxon>
        <taxon>Pezizomycotina</taxon>
        <taxon>Sordariomycetes</taxon>
        <taxon>Sordariomycetidae</taxon>
        <taxon>Diaporthales</taxon>
        <taxon>Cytosporaceae</taxon>
        <taxon>Cytospora</taxon>
    </lineage>
</organism>
<dbReference type="AlphaFoldDB" id="A0A194VB75"/>
<dbReference type="InterPro" id="IPR000757">
    <property type="entry name" value="Beta-glucanase-like"/>
</dbReference>
<feature type="domain" description="GH16" evidence="3">
    <location>
        <begin position="87"/>
        <end position="409"/>
    </location>
</feature>
<dbReference type="PANTHER" id="PTHR10963:SF42">
    <property type="entry name" value="PUTATIVE (AFU_ORTHOLOGUE AFUA_5G02280)-RELATED"/>
    <property type="match status" value="1"/>
</dbReference>
<dbReference type="SUPFAM" id="SSF49899">
    <property type="entry name" value="Concanavalin A-like lectins/glucanases"/>
    <property type="match status" value="1"/>
</dbReference>
<name>A0A194VB75_CYTMA</name>
<accession>A0A194VB75</accession>
<proteinExistence type="predicted"/>
<protein>
    <recommendedName>
        <fullName evidence="3">GH16 domain-containing protein</fullName>
    </recommendedName>
</protein>
<reference evidence="5" key="1">
    <citation type="submission" date="2014-12" db="EMBL/GenBank/DDBJ databases">
        <title>Genome Sequence of Valsa Canker Pathogens Uncovers a Specific Adaption of Colonization on Woody Bark.</title>
        <authorList>
            <person name="Yin Z."/>
            <person name="Liu H."/>
            <person name="Gao X."/>
            <person name="Li Z."/>
            <person name="Song N."/>
            <person name="Ke X."/>
            <person name="Dai Q."/>
            <person name="Wu Y."/>
            <person name="Sun Y."/>
            <person name="Xu J.-R."/>
            <person name="Kang Z.K."/>
            <person name="Wang L."/>
            <person name="Huang L."/>
        </authorList>
    </citation>
    <scope>NUCLEOTIDE SEQUENCE [LARGE SCALE GENOMIC DNA]</scope>
    <source>
        <strain evidence="5">SXYL134</strain>
    </source>
</reference>
<sequence>MSNGLRGYDSETTGDIPLTDRGHHRIDSDPPPYEQVAAWKTNANMAQSEGANSPQWYNFKTWSKKTWIIVGAIIAIIIVIVIVVPVEVTKNNAYPSYTTLNYTLSETYSPDSFLCYSDSFDKFDYYTDSDPTNGFVTYVSQETAESLNLTYSSSSSAVLRVDTSDADSSDSSDSSSTSSTTGQTSQSGQGGQSSQGGQGGGQGGPGRKRRSTATTRNSVRVTSKNTYNKGLFIFDVIHTPYGCGTWPALWLTDPNNWPAHGEIDIMEAVNNGTSGNQMTLHTASGCKMDHKRKQTGTALYENCYWKANDEAGCGVQGNTSTFGADYNTLGGGITAVEWRSAGIRVWQFERDSIPDDITNNSPNPNSWGKALADFPDTGCDIGSHFKNQSIIINIDLCGDWAGSTSVYSSEFGCPSNCTDYVANNPSEFTKAYWEFGAFQVYQSS</sequence>
<dbReference type="OrthoDB" id="192832at2759"/>
<evidence type="ECO:0000313" key="4">
    <source>
        <dbReference type="EMBL" id="KUI61123.1"/>
    </source>
</evidence>
<dbReference type="PROSITE" id="PS51762">
    <property type="entry name" value="GH16_2"/>
    <property type="match status" value="1"/>
</dbReference>
<evidence type="ECO:0000256" key="2">
    <source>
        <dbReference type="SAM" id="Phobius"/>
    </source>
</evidence>
<dbReference type="InterPro" id="IPR050546">
    <property type="entry name" value="Glycosyl_Hydrlase_16"/>
</dbReference>
<keyword evidence="2" id="KW-1133">Transmembrane helix</keyword>
<dbReference type="Gene3D" id="2.60.120.200">
    <property type="match status" value="2"/>
</dbReference>